<gene>
    <name evidence="2" type="ORF">UFOPK1650_00537</name>
</gene>
<dbReference type="EMBL" id="CAEZTJ010000062">
    <property type="protein sequence ID" value="CAB4567648.1"/>
    <property type="molecule type" value="Genomic_DNA"/>
</dbReference>
<dbReference type="AlphaFoldDB" id="A0A6J6E2M1"/>
<feature type="compositionally biased region" description="Basic residues" evidence="1">
    <location>
        <begin position="70"/>
        <end position="81"/>
    </location>
</feature>
<reference evidence="2" key="1">
    <citation type="submission" date="2020-05" db="EMBL/GenBank/DDBJ databases">
        <authorList>
            <person name="Chiriac C."/>
            <person name="Salcher M."/>
            <person name="Ghai R."/>
            <person name="Kavagutti S V."/>
        </authorList>
    </citation>
    <scope>NUCLEOTIDE SEQUENCE</scope>
</reference>
<name>A0A6J6E2M1_9ZZZZ</name>
<organism evidence="2">
    <name type="scientific">freshwater metagenome</name>
    <dbReference type="NCBI Taxonomy" id="449393"/>
    <lineage>
        <taxon>unclassified sequences</taxon>
        <taxon>metagenomes</taxon>
        <taxon>ecological metagenomes</taxon>
    </lineage>
</organism>
<accession>A0A6J6E2M1</accession>
<evidence type="ECO:0000256" key="1">
    <source>
        <dbReference type="SAM" id="MobiDB-lite"/>
    </source>
</evidence>
<sequence>MTESCFEVKTSVCATPEVLSENENPAKMTRPNAVAIPICRGFRSTREPILAHKPESFSSAWSNFGTLGQKIHRPRRTRAAGRKVSAANIAQAMPIDPTGPKPRLLERSERSKTIKPAITVPPEARIGSTVPRHAIAIA</sequence>
<proteinExistence type="predicted"/>
<evidence type="ECO:0000313" key="2">
    <source>
        <dbReference type="EMBL" id="CAB4567648.1"/>
    </source>
</evidence>
<protein>
    <submittedName>
        <fullName evidence="2">Unannotated protein</fullName>
    </submittedName>
</protein>
<feature type="region of interest" description="Disordered" evidence="1">
    <location>
        <begin position="68"/>
        <end position="108"/>
    </location>
</feature>